<dbReference type="Proteomes" id="UP001589797">
    <property type="component" value="Unassembled WGS sequence"/>
</dbReference>
<gene>
    <name evidence="3" type="ORF">ACFFIP_17025</name>
</gene>
<dbReference type="RefSeq" id="WP_382388934.1">
    <property type="nucleotide sequence ID" value="NZ_JBHLWI010000050.1"/>
</dbReference>
<protein>
    <submittedName>
        <fullName evidence="3">AraC family transcriptional regulator ligand-binding domain-containing protein</fullName>
    </submittedName>
</protein>
<dbReference type="Gene3D" id="1.10.10.60">
    <property type="entry name" value="Homeodomain-like"/>
    <property type="match status" value="1"/>
</dbReference>
<organism evidence="3 4">
    <name type="scientific">Fontibacter flavus</name>
    <dbReference type="NCBI Taxonomy" id="654838"/>
    <lineage>
        <taxon>Bacteria</taxon>
        <taxon>Pseudomonadati</taxon>
        <taxon>Bacteroidota</taxon>
        <taxon>Cytophagia</taxon>
        <taxon>Cytophagales</taxon>
        <taxon>Cyclobacteriaceae</taxon>
        <taxon>Fontibacter</taxon>
    </lineage>
</organism>
<accession>A0ABV6FX64</accession>
<keyword evidence="4" id="KW-1185">Reference proteome</keyword>
<dbReference type="Pfam" id="PF12625">
    <property type="entry name" value="Arabinose_bd"/>
    <property type="match status" value="1"/>
</dbReference>
<reference evidence="3 4" key="1">
    <citation type="submission" date="2024-09" db="EMBL/GenBank/DDBJ databases">
        <authorList>
            <person name="Sun Q."/>
            <person name="Mori K."/>
        </authorList>
    </citation>
    <scope>NUCLEOTIDE SEQUENCE [LARGE SCALE GENOMIC DNA]</scope>
    <source>
        <strain evidence="3 4">CCM 7650</strain>
    </source>
</reference>
<evidence type="ECO:0000313" key="4">
    <source>
        <dbReference type="Proteomes" id="UP001589797"/>
    </source>
</evidence>
<dbReference type="PANTHER" id="PTHR47894">
    <property type="entry name" value="HTH-TYPE TRANSCRIPTIONAL REGULATOR GADX"/>
    <property type="match status" value="1"/>
</dbReference>
<feature type="domain" description="HTH-type transcriptional regulator AraC-type N-terminal" evidence="2">
    <location>
        <begin position="35"/>
        <end position="156"/>
    </location>
</feature>
<dbReference type="EMBL" id="JBHLWI010000050">
    <property type="protein sequence ID" value="MFC0264392.1"/>
    <property type="molecule type" value="Genomic_DNA"/>
</dbReference>
<keyword evidence="1" id="KW-0238">DNA-binding</keyword>
<sequence length="321" mass="37058">MKIQATYIANLFEYASYKGIPEQVLRGELVEKDIDVCNPNNWVTETDYLKVFEAILKETDDGNFGIHYGCYLNLKALGLINQISLHASSINQAVFILHNYLEDTFPLVSLEARENSGKYILSLRSNIRNAKMRNQVLEFVFCFIFRELKLMLSNDLIPDLEVSNSNLPEFEKSLNVEIKEGVNYSFVFNATVLDTETNKRKIKEIEILLPKYLQMLEKGKTGYKEFSMQVRNMVLNLCSPELPTFEQVAMHFPLSSRTIQRNLKEEGLTFRKITSEIKNELSTYLSKGHNMKTQDIAYILGYSEASAYLHAVKKWETELLQ</sequence>
<evidence type="ECO:0000313" key="3">
    <source>
        <dbReference type="EMBL" id="MFC0264392.1"/>
    </source>
</evidence>
<dbReference type="InterPro" id="IPR032687">
    <property type="entry name" value="AraC-type_N"/>
</dbReference>
<name>A0ABV6FX64_9BACT</name>
<evidence type="ECO:0000259" key="2">
    <source>
        <dbReference type="Pfam" id="PF12625"/>
    </source>
</evidence>
<proteinExistence type="predicted"/>
<comment type="caution">
    <text evidence="3">The sequence shown here is derived from an EMBL/GenBank/DDBJ whole genome shotgun (WGS) entry which is preliminary data.</text>
</comment>
<evidence type="ECO:0000256" key="1">
    <source>
        <dbReference type="ARBA" id="ARBA00023125"/>
    </source>
</evidence>
<dbReference type="PANTHER" id="PTHR47894:SF4">
    <property type="entry name" value="HTH-TYPE TRANSCRIPTIONAL REGULATOR GADX"/>
    <property type="match status" value="1"/>
</dbReference>